<evidence type="ECO:0000313" key="5">
    <source>
        <dbReference type="Proteomes" id="UP001059401"/>
    </source>
</evidence>
<evidence type="ECO:0000256" key="1">
    <source>
        <dbReference type="SAM" id="Phobius"/>
    </source>
</evidence>
<evidence type="ECO:0000313" key="3">
    <source>
        <dbReference type="EMBL" id="UTY32890.1"/>
    </source>
</evidence>
<evidence type="ECO:0000313" key="2">
    <source>
        <dbReference type="EMBL" id="UTY27975.1"/>
    </source>
</evidence>
<organism evidence="3 4">
    <name type="scientific">Treponema putidum</name>
    <dbReference type="NCBI Taxonomy" id="221027"/>
    <lineage>
        <taxon>Bacteria</taxon>
        <taxon>Pseudomonadati</taxon>
        <taxon>Spirochaetota</taxon>
        <taxon>Spirochaetia</taxon>
        <taxon>Spirochaetales</taxon>
        <taxon>Treponemataceae</taxon>
        <taxon>Treponema</taxon>
    </lineage>
</organism>
<dbReference type="Gene3D" id="2.60.320.10">
    <property type="entry name" value="N-utilization substance G protein NusG, insert domain"/>
    <property type="match status" value="1"/>
</dbReference>
<protein>
    <submittedName>
        <fullName evidence="3">NusG domain II-containing protein</fullName>
    </submittedName>
</protein>
<keyword evidence="5" id="KW-1185">Reference proteome</keyword>
<accession>A0AAE9MQ99</accession>
<feature type="transmembrane region" description="Helical" evidence="1">
    <location>
        <begin position="12"/>
        <end position="31"/>
    </location>
</feature>
<sequence>MKKFFNKVKTFDIIIFAIIVAFITLTSLFIYSADNSTLYLSVHTPKGNWIYPMDTDISFEVEGETGPVNIRIEKNEAFVVSSTCLNKTCITAPKLKNHGDWNACLPNKVFLSVEKK</sequence>
<gene>
    <name evidence="3" type="ORF">E4N74_01860</name>
    <name evidence="2" type="ORF">E4N76_02505</name>
</gene>
<dbReference type="EMBL" id="CP038802">
    <property type="protein sequence ID" value="UTY27975.1"/>
    <property type="molecule type" value="Genomic_DNA"/>
</dbReference>
<dbReference type="EMBL" id="CP038804">
    <property type="protein sequence ID" value="UTY32890.1"/>
    <property type="molecule type" value="Genomic_DNA"/>
</dbReference>
<evidence type="ECO:0000313" key="4">
    <source>
        <dbReference type="Proteomes" id="UP001058682"/>
    </source>
</evidence>
<name>A0AAE9MQ99_9SPIR</name>
<reference evidence="3" key="1">
    <citation type="submission" date="2019-04" db="EMBL/GenBank/DDBJ databases">
        <title>Whole genome sequencing of oral phylogroup 2 treponemes.</title>
        <authorList>
            <person name="Chan Y."/>
            <person name="Zeng H.H."/>
            <person name="Yu X.L."/>
            <person name="Leung W.K."/>
            <person name="Watt R.M."/>
        </authorList>
    </citation>
    <scope>NUCLEOTIDE SEQUENCE</scope>
    <source>
        <strain evidence="3">OMZ 835</strain>
        <strain evidence="2">OMZ 847</strain>
    </source>
</reference>
<keyword evidence="1" id="KW-0812">Transmembrane</keyword>
<dbReference type="InterPro" id="IPR038690">
    <property type="entry name" value="NusG_2_sf"/>
</dbReference>
<dbReference type="RefSeq" id="WP_044978798.1">
    <property type="nucleotide sequence ID" value="NZ_CP009228.1"/>
</dbReference>
<keyword evidence="1" id="KW-0472">Membrane</keyword>
<dbReference type="AlphaFoldDB" id="A0AAE9MQ99"/>
<dbReference type="Pfam" id="PF07009">
    <property type="entry name" value="NusG_II"/>
    <property type="match status" value="1"/>
</dbReference>
<dbReference type="KEGG" id="tpk:JO40_07920"/>
<dbReference type="CDD" id="cd09910">
    <property type="entry name" value="NGN-insert_like"/>
    <property type="match status" value="1"/>
</dbReference>
<dbReference type="Proteomes" id="UP001059401">
    <property type="component" value="Chromosome"/>
</dbReference>
<proteinExistence type="predicted"/>
<dbReference type="Proteomes" id="UP001058682">
    <property type="component" value="Chromosome"/>
</dbReference>
<keyword evidence="1" id="KW-1133">Transmembrane helix</keyword>